<organism evidence="2 3">
    <name type="scientific">Portunus trituberculatus</name>
    <name type="common">Swimming crab</name>
    <name type="synonym">Neptunus trituberculatus</name>
    <dbReference type="NCBI Taxonomy" id="210409"/>
    <lineage>
        <taxon>Eukaryota</taxon>
        <taxon>Metazoa</taxon>
        <taxon>Ecdysozoa</taxon>
        <taxon>Arthropoda</taxon>
        <taxon>Crustacea</taxon>
        <taxon>Multicrustacea</taxon>
        <taxon>Malacostraca</taxon>
        <taxon>Eumalacostraca</taxon>
        <taxon>Eucarida</taxon>
        <taxon>Decapoda</taxon>
        <taxon>Pleocyemata</taxon>
        <taxon>Brachyura</taxon>
        <taxon>Eubrachyura</taxon>
        <taxon>Portunoidea</taxon>
        <taxon>Portunidae</taxon>
        <taxon>Portuninae</taxon>
        <taxon>Portunus</taxon>
    </lineage>
</organism>
<dbReference type="AlphaFoldDB" id="A0A5B7GDV6"/>
<comment type="caution">
    <text evidence="2">The sequence shown here is derived from an EMBL/GenBank/DDBJ whole genome shotgun (WGS) entry which is preliminary data.</text>
</comment>
<dbReference type="EMBL" id="VSRR010013103">
    <property type="protein sequence ID" value="MPC55358.1"/>
    <property type="molecule type" value="Genomic_DNA"/>
</dbReference>
<gene>
    <name evidence="2" type="ORF">E2C01_049291</name>
</gene>
<keyword evidence="3" id="KW-1185">Reference proteome</keyword>
<accession>A0A5B7GDV6</accession>
<feature type="compositionally biased region" description="Basic and acidic residues" evidence="1">
    <location>
        <begin position="49"/>
        <end position="66"/>
    </location>
</feature>
<reference evidence="2 3" key="1">
    <citation type="submission" date="2019-05" db="EMBL/GenBank/DDBJ databases">
        <title>Another draft genome of Portunus trituberculatus and its Hox gene families provides insights of decapod evolution.</title>
        <authorList>
            <person name="Jeong J.-H."/>
            <person name="Song I."/>
            <person name="Kim S."/>
            <person name="Choi T."/>
            <person name="Kim D."/>
            <person name="Ryu S."/>
            <person name="Kim W."/>
        </authorList>
    </citation>
    <scope>NUCLEOTIDE SEQUENCE [LARGE SCALE GENOMIC DNA]</scope>
    <source>
        <tissue evidence="2">Muscle</tissue>
    </source>
</reference>
<name>A0A5B7GDV6_PORTR</name>
<sequence>MPTSASNSGSGCVLFFLTRRGCKPHPNQLDQPWVRDTGIPEGKTLAAQKKTERNGKREQKQMETDVKAYSACRHN</sequence>
<evidence type="ECO:0000256" key="1">
    <source>
        <dbReference type="SAM" id="MobiDB-lite"/>
    </source>
</evidence>
<evidence type="ECO:0000313" key="2">
    <source>
        <dbReference type="EMBL" id="MPC55358.1"/>
    </source>
</evidence>
<feature type="region of interest" description="Disordered" evidence="1">
    <location>
        <begin position="27"/>
        <end position="75"/>
    </location>
</feature>
<evidence type="ECO:0000313" key="3">
    <source>
        <dbReference type="Proteomes" id="UP000324222"/>
    </source>
</evidence>
<protein>
    <submittedName>
        <fullName evidence="2">Uncharacterized protein</fullName>
    </submittedName>
</protein>
<dbReference type="Proteomes" id="UP000324222">
    <property type="component" value="Unassembled WGS sequence"/>
</dbReference>
<proteinExistence type="predicted"/>